<protein>
    <submittedName>
        <fullName evidence="2">Uncharacterized protein LOC109464141</fullName>
    </submittedName>
</protein>
<proteinExistence type="predicted"/>
<evidence type="ECO:0000313" key="1">
    <source>
        <dbReference type="Proteomes" id="UP000515135"/>
    </source>
</evidence>
<reference evidence="2" key="1">
    <citation type="submission" date="2025-08" db="UniProtKB">
        <authorList>
            <consortium name="RefSeq"/>
        </authorList>
    </citation>
    <scope>IDENTIFICATION</scope>
    <source>
        <tissue evidence="2">Gonad</tissue>
    </source>
</reference>
<keyword evidence="1" id="KW-1185">Reference proteome</keyword>
<dbReference type="RefSeq" id="XP_019616638.1">
    <property type="nucleotide sequence ID" value="XM_019761079.1"/>
</dbReference>
<evidence type="ECO:0000313" key="2">
    <source>
        <dbReference type="RefSeq" id="XP_019616638.1"/>
    </source>
</evidence>
<dbReference type="KEGG" id="bbel:109464141"/>
<dbReference type="AlphaFoldDB" id="A0A6P4XX16"/>
<gene>
    <name evidence="2" type="primary">LOC109464141</name>
</gene>
<sequence>MESLPNFYMEEITDADLDEIFGPMEVEEQTLEATPETEVSRVRFACLNEQQLGEIEEGRVEKTTERATKWGVKLLKEWLTARDLDTDFEELPPENLAPLLRSFYAEVRKDNGTPYDKS</sequence>
<dbReference type="PANTHER" id="PTHR21446">
    <property type="entry name" value="DUF3504 DOMAIN-CONTAINING PROTEIN"/>
    <property type="match status" value="1"/>
</dbReference>
<dbReference type="Proteomes" id="UP000515135">
    <property type="component" value="Unplaced"/>
</dbReference>
<dbReference type="GeneID" id="109464141"/>
<name>A0A6P4XX16_BRABE</name>
<dbReference type="PANTHER" id="PTHR21446:SF12">
    <property type="entry name" value="POTASSIUM CHANNEL TETRAMERIZATION DOMAIN CONTAINING 1"/>
    <property type="match status" value="1"/>
</dbReference>
<organism evidence="1 2">
    <name type="scientific">Branchiostoma belcheri</name>
    <name type="common">Amphioxus</name>
    <dbReference type="NCBI Taxonomy" id="7741"/>
    <lineage>
        <taxon>Eukaryota</taxon>
        <taxon>Metazoa</taxon>
        <taxon>Chordata</taxon>
        <taxon>Cephalochordata</taxon>
        <taxon>Leptocardii</taxon>
        <taxon>Amphioxiformes</taxon>
        <taxon>Branchiostomatidae</taxon>
        <taxon>Branchiostoma</taxon>
    </lineage>
</organism>
<dbReference type="InterPro" id="IPR052787">
    <property type="entry name" value="MAVS"/>
</dbReference>
<dbReference type="OrthoDB" id="10043240at2759"/>
<accession>A0A6P4XX16</accession>